<dbReference type="InterPro" id="IPR004839">
    <property type="entry name" value="Aminotransferase_I/II_large"/>
</dbReference>
<evidence type="ECO:0000256" key="11">
    <source>
        <dbReference type="RuleBase" id="RU003693"/>
    </source>
</evidence>
<dbReference type="InterPro" id="IPR001917">
    <property type="entry name" value="Aminotrans_II_pyridoxalP_BS"/>
</dbReference>
<dbReference type="STRING" id="337097.BHF71_00840"/>
<reference evidence="13 14" key="1">
    <citation type="submission" date="2016-09" db="EMBL/GenBank/DDBJ databases">
        <title>Draft genome sequence for the type strain of Vulcanibacillus modesticaldus BR, a strictly anaerobic, moderately thermophilic, and nitrate-reducing bacterium from deep sea-hydrothermal vents of the Mid-Atlantic Ridge.</title>
        <authorList>
            <person name="Abin C.A."/>
            <person name="Hollibaugh J.T."/>
        </authorList>
    </citation>
    <scope>NUCLEOTIDE SEQUENCE [LARGE SCALE GENOMIC DNA]</scope>
    <source>
        <strain evidence="13 14">BR</strain>
    </source>
</reference>
<dbReference type="CDD" id="cd06454">
    <property type="entry name" value="KBL_like"/>
    <property type="match status" value="1"/>
</dbReference>
<dbReference type="PANTHER" id="PTHR13693">
    <property type="entry name" value="CLASS II AMINOTRANSFERASE/8-AMINO-7-OXONONANOATE SYNTHASE"/>
    <property type="match status" value="1"/>
</dbReference>
<dbReference type="FunFam" id="3.40.640.10:FF:000006">
    <property type="entry name" value="5-aminolevulinate synthase, mitochondrial"/>
    <property type="match status" value="1"/>
</dbReference>
<comment type="similarity">
    <text evidence="3 11">Belongs to the class-II pyridoxal-phosphate-dependent aminotransferase family. BioF subfamily.</text>
</comment>
<name>A0A1D2YXN7_9BACI</name>
<dbReference type="Gene3D" id="3.40.640.10">
    <property type="entry name" value="Type I PLP-dependent aspartate aminotransferase-like (Major domain)"/>
    <property type="match status" value="1"/>
</dbReference>
<dbReference type="InterPro" id="IPR004723">
    <property type="entry name" value="AONS_Archaea/Proteobacteria"/>
</dbReference>
<dbReference type="InterPro" id="IPR015421">
    <property type="entry name" value="PyrdxlP-dep_Trfase_major"/>
</dbReference>
<comment type="function">
    <text evidence="11">Catalyzes the decarboxylative condensation of pimeloyl-[acyl-carrier protein] and L-alanine to produce 8-amino-7-oxononanoate (AON), [acyl-carrier protein], and carbon dioxide.</text>
</comment>
<protein>
    <recommendedName>
        <fullName evidence="11">8-amino-7-ketopelargonate synthase</fullName>
        <ecNumber evidence="11">2.3.1.47</ecNumber>
    </recommendedName>
</protein>
<comment type="subunit">
    <text evidence="4 11">Homodimer.</text>
</comment>
<keyword evidence="7 10" id="KW-0663">Pyridoxal phosphate</keyword>
<dbReference type="Proteomes" id="UP000243739">
    <property type="component" value="Unassembled WGS sequence"/>
</dbReference>
<dbReference type="UniPathway" id="UPA00078"/>
<comment type="catalytic activity">
    <reaction evidence="9 11">
        <text>6-carboxyhexanoyl-[ACP] + L-alanine + H(+) = (8S)-8-amino-7-oxononanoate + holo-[ACP] + CO2</text>
        <dbReference type="Rhea" id="RHEA:42288"/>
        <dbReference type="Rhea" id="RHEA-COMP:9685"/>
        <dbReference type="Rhea" id="RHEA-COMP:9955"/>
        <dbReference type="ChEBI" id="CHEBI:15378"/>
        <dbReference type="ChEBI" id="CHEBI:16526"/>
        <dbReference type="ChEBI" id="CHEBI:57972"/>
        <dbReference type="ChEBI" id="CHEBI:64479"/>
        <dbReference type="ChEBI" id="CHEBI:78846"/>
        <dbReference type="ChEBI" id="CHEBI:149468"/>
        <dbReference type="EC" id="2.3.1.47"/>
    </reaction>
</comment>
<dbReference type="Gene3D" id="3.90.1150.10">
    <property type="entry name" value="Aspartate Aminotransferase, domain 1"/>
    <property type="match status" value="1"/>
</dbReference>
<dbReference type="AlphaFoldDB" id="A0A1D2YXN7"/>
<feature type="domain" description="Aminotransferase class I/classII large" evidence="12">
    <location>
        <begin position="40"/>
        <end position="381"/>
    </location>
</feature>
<evidence type="ECO:0000256" key="5">
    <source>
        <dbReference type="ARBA" id="ARBA00022679"/>
    </source>
</evidence>
<dbReference type="PANTHER" id="PTHR13693:SF3">
    <property type="entry name" value="LD36009P"/>
    <property type="match status" value="1"/>
</dbReference>
<dbReference type="NCBIfam" id="TIGR01825">
    <property type="entry name" value="gly_Cac_T_rel"/>
    <property type="match status" value="1"/>
</dbReference>
<dbReference type="PROSITE" id="PS00599">
    <property type="entry name" value="AA_TRANSFER_CLASS_2"/>
    <property type="match status" value="1"/>
</dbReference>
<keyword evidence="5 11" id="KW-0808">Transferase</keyword>
<comment type="cofactor">
    <cofactor evidence="1 10 11">
        <name>pyridoxal 5'-phosphate</name>
        <dbReference type="ChEBI" id="CHEBI:597326"/>
    </cofactor>
</comment>
<evidence type="ECO:0000256" key="7">
    <source>
        <dbReference type="ARBA" id="ARBA00022898"/>
    </source>
</evidence>
<dbReference type="GO" id="GO:0008710">
    <property type="term" value="F:8-amino-7-oxononanoate synthase activity"/>
    <property type="evidence" value="ECO:0007669"/>
    <property type="project" value="UniProtKB-UniRule"/>
</dbReference>
<evidence type="ECO:0000256" key="1">
    <source>
        <dbReference type="ARBA" id="ARBA00001933"/>
    </source>
</evidence>
<sequence length="392" mass="43034">MKGFEYLHEELESMKEQGLFRNLVEIESDQCAKVVINGKEVIQLSSNNYLGLTNHPRLKEAALKAVEKYGAGTGSVRTIAGTFSMHNDFEAKLAKFKHTEAALVFQSGFTANVGVLSSLLTEQDVVISDELNHASIIDGIRLTKAARRIYKHNDMDDLKEALEETQKYRKRLIVTDGVFSMDGDIARLPEIVELAEQYDALVMVDDAHASGVLGDNGRGTVDHFKLNGRVHIQVGTLSKAIGVLGGYVASDQVVRDYLIHRARPFLFSTSHPPAVTAAASAAIDLLLDEPQLIERLWDNTKFFKEGLKNLGFDIGVSETPITPVIVGDGALSHKLSDRLLEEGVFAQGIAYPTVPKGKARVRTIVTAAHSKEDLQKALDAFEKVGKELKIIK</sequence>
<dbReference type="SUPFAM" id="SSF53383">
    <property type="entry name" value="PLP-dependent transferases"/>
    <property type="match status" value="1"/>
</dbReference>
<keyword evidence="14" id="KW-1185">Reference proteome</keyword>
<dbReference type="InterPro" id="IPR015422">
    <property type="entry name" value="PyrdxlP-dep_Trfase_small"/>
</dbReference>
<dbReference type="GO" id="GO:0030170">
    <property type="term" value="F:pyridoxal phosphate binding"/>
    <property type="evidence" value="ECO:0007669"/>
    <property type="project" value="InterPro"/>
</dbReference>
<dbReference type="InterPro" id="IPR015424">
    <property type="entry name" value="PyrdxlP-dep_Trfase"/>
</dbReference>
<accession>A0A1D2YXN7</accession>
<dbReference type="InterPro" id="IPR010962">
    <property type="entry name" value="AONS_Archaea/Firmicutes"/>
</dbReference>
<evidence type="ECO:0000256" key="9">
    <source>
        <dbReference type="ARBA" id="ARBA00047715"/>
    </source>
</evidence>
<evidence type="ECO:0000313" key="13">
    <source>
        <dbReference type="EMBL" id="OEG00484.1"/>
    </source>
</evidence>
<evidence type="ECO:0000256" key="3">
    <source>
        <dbReference type="ARBA" id="ARBA00010008"/>
    </source>
</evidence>
<evidence type="ECO:0000313" key="14">
    <source>
        <dbReference type="Proteomes" id="UP000243739"/>
    </source>
</evidence>
<gene>
    <name evidence="13" type="ORF">BHF71_00840</name>
</gene>
<dbReference type="EMBL" id="MIJF01000001">
    <property type="protein sequence ID" value="OEG00484.1"/>
    <property type="molecule type" value="Genomic_DNA"/>
</dbReference>
<dbReference type="NCBIfam" id="TIGR00858">
    <property type="entry name" value="bioF"/>
    <property type="match status" value="1"/>
</dbReference>
<dbReference type="NCBIfam" id="NF005394">
    <property type="entry name" value="PRK06939.1"/>
    <property type="match status" value="1"/>
</dbReference>
<comment type="pathway">
    <text evidence="2 11">Cofactor biosynthesis; biotin biosynthesis.</text>
</comment>
<keyword evidence="8" id="KW-0012">Acyltransferase</keyword>
<dbReference type="Pfam" id="PF00155">
    <property type="entry name" value="Aminotran_1_2"/>
    <property type="match status" value="1"/>
</dbReference>
<feature type="modified residue" description="N6-(pyridoxal phosphate)lysine" evidence="10">
    <location>
        <position position="239"/>
    </location>
</feature>
<dbReference type="EC" id="2.3.1.47" evidence="11"/>
<keyword evidence="6" id="KW-0093">Biotin biosynthesis</keyword>
<evidence type="ECO:0000256" key="4">
    <source>
        <dbReference type="ARBA" id="ARBA00011738"/>
    </source>
</evidence>
<dbReference type="OrthoDB" id="9807157at2"/>
<evidence type="ECO:0000256" key="10">
    <source>
        <dbReference type="PIRSR" id="PIRSR604723-51"/>
    </source>
</evidence>
<evidence type="ECO:0000256" key="8">
    <source>
        <dbReference type="ARBA" id="ARBA00023315"/>
    </source>
</evidence>
<evidence type="ECO:0000256" key="6">
    <source>
        <dbReference type="ARBA" id="ARBA00022756"/>
    </source>
</evidence>
<comment type="caution">
    <text evidence="13">The sequence shown here is derived from an EMBL/GenBank/DDBJ whole genome shotgun (WGS) entry which is preliminary data.</text>
</comment>
<evidence type="ECO:0000259" key="12">
    <source>
        <dbReference type="Pfam" id="PF00155"/>
    </source>
</evidence>
<evidence type="ECO:0000256" key="2">
    <source>
        <dbReference type="ARBA" id="ARBA00004746"/>
    </source>
</evidence>
<proteinExistence type="inferred from homology"/>
<dbReference type="InterPro" id="IPR050087">
    <property type="entry name" value="AON_synthase_class-II"/>
</dbReference>
<dbReference type="RefSeq" id="WP_069655795.1">
    <property type="nucleotide sequence ID" value="NZ_MIJF01000001.1"/>
</dbReference>
<dbReference type="GO" id="GO:0009102">
    <property type="term" value="P:biotin biosynthetic process"/>
    <property type="evidence" value="ECO:0007669"/>
    <property type="project" value="UniProtKB-UniRule"/>
</dbReference>
<organism evidence="13 14">
    <name type="scientific">Vulcanibacillus modesticaldus</name>
    <dbReference type="NCBI Taxonomy" id="337097"/>
    <lineage>
        <taxon>Bacteria</taxon>
        <taxon>Bacillati</taxon>
        <taxon>Bacillota</taxon>
        <taxon>Bacilli</taxon>
        <taxon>Bacillales</taxon>
        <taxon>Bacillaceae</taxon>
        <taxon>Vulcanibacillus</taxon>
    </lineage>
</organism>